<feature type="transmembrane region" description="Helical" evidence="2">
    <location>
        <begin position="132"/>
        <end position="156"/>
    </location>
</feature>
<proteinExistence type="predicted"/>
<feature type="region of interest" description="Disordered" evidence="1">
    <location>
        <begin position="288"/>
        <end position="358"/>
    </location>
</feature>
<feature type="compositionally biased region" description="Gly residues" evidence="1">
    <location>
        <begin position="408"/>
        <end position="419"/>
    </location>
</feature>
<organism evidence="3 4">
    <name type="scientific">Serendipita vermifera MAFF 305830</name>
    <dbReference type="NCBI Taxonomy" id="933852"/>
    <lineage>
        <taxon>Eukaryota</taxon>
        <taxon>Fungi</taxon>
        <taxon>Dikarya</taxon>
        <taxon>Basidiomycota</taxon>
        <taxon>Agaricomycotina</taxon>
        <taxon>Agaricomycetes</taxon>
        <taxon>Sebacinales</taxon>
        <taxon>Serendipitaceae</taxon>
        <taxon>Serendipita</taxon>
    </lineage>
</organism>
<evidence type="ECO:0000313" key="3">
    <source>
        <dbReference type="EMBL" id="KIM27626.1"/>
    </source>
</evidence>
<feature type="compositionally biased region" description="Polar residues" evidence="1">
    <location>
        <begin position="228"/>
        <end position="242"/>
    </location>
</feature>
<feature type="region of interest" description="Disordered" evidence="1">
    <location>
        <begin position="1"/>
        <end position="90"/>
    </location>
</feature>
<protein>
    <recommendedName>
        <fullName evidence="5">REJ domain-containing protein</fullName>
    </recommendedName>
</protein>
<feature type="compositionally biased region" description="Low complexity" evidence="1">
    <location>
        <begin position="1"/>
        <end position="18"/>
    </location>
</feature>
<dbReference type="STRING" id="933852.A0A0C3B876"/>
<evidence type="ECO:0008006" key="5">
    <source>
        <dbReference type="Google" id="ProtNLM"/>
    </source>
</evidence>
<dbReference type="EMBL" id="KN824298">
    <property type="protein sequence ID" value="KIM27626.1"/>
    <property type="molecule type" value="Genomic_DNA"/>
</dbReference>
<evidence type="ECO:0000313" key="4">
    <source>
        <dbReference type="Proteomes" id="UP000054097"/>
    </source>
</evidence>
<dbReference type="HOGENOM" id="CLU_515016_0_0_1"/>
<evidence type="ECO:0000256" key="2">
    <source>
        <dbReference type="SAM" id="Phobius"/>
    </source>
</evidence>
<gene>
    <name evidence="3" type="ORF">M408DRAFT_167986</name>
</gene>
<feature type="compositionally biased region" description="Low complexity" evidence="1">
    <location>
        <begin position="25"/>
        <end position="76"/>
    </location>
</feature>
<keyword evidence="2" id="KW-0472">Membrane</keyword>
<dbReference type="OrthoDB" id="3216915at2759"/>
<accession>A0A0C3B876</accession>
<feature type="compositionally biased region" description="Polar residues" evidence="1">
    <location>
        <begin position="77"/>
        <end position="90"/>
    </location>
</feature>
<dbReference type="Proteomes" id="UP000054097">
    <property type="component" value="Unassembled WGS sequence"/>
</dbReference>
<reference evidence="4" key="2">
    <citation type="submission" date="2015-01" db="EMBL/GenBank/DDBJ databases">
        <title>Evolutionary Origins and Diversification of the Mycorrhizal Mutualists.</title>
        <authorList>
            <consortium name="DOE Joint Genome Institute"/>
            <consortium name="Mycorrhizal Genomics Consortium"/>
            <person name="Kohler A."/>
            <person name="Kuo A."/>
            <person name="Nagy L.G."/>
            <person name="Floudas D."/>
            <person name="Copeland A."/>
            <person name="Barry K.W."/>
            <person name="Cichocki N."/>
            <person name="Veneault-Fourrey C."/>
            <person name="LaButti K."/>
            <person name="Lindquist E.A."/>
            <person name="Lipzen A."/>
            <person name="Lundell T."/>
            <person name="Morin E."/>
            <person name="Murat C."/>
            <person name="Riley R."/>
            <person name="Ohm R."/>
            <person name="Sun H."/>
            <person name="Tunlid A."/>
            <person name="Henrissat B."/>
            <person name="Grigoriev I.V."/>
            <person name="Hibbett D.S."/>
            <person name="Martin F."/>
        </authorList>
    </citation>
    <scope>NUCLEOTIDE SEQUENCE [LARGE SCALE GENOMIC DNA]</scope>
    <source>
        <strain evidence="4">MAFF 305830</strain>
    </source>
</reference>
<evidence type="ECO:0000256" key="1">
    <source>
        <dbReference type="SAM" id="MobiDB-lite"/>
    </source>
</evidence>
<sequence>MAEISLSLPSLPDILSPIIDPPLESPVIPTVTAPPDTVTVTADPSSSTSSITRSSSTSSVTSRSQTSAPVSTSSSSIPAENNSTSTEPPEFLTTTYLTQEGSSFITVTSRITNPARTHSNPGTNDFFSNKTAVIGVFTACAIVGFAIIIAFIAWVARRRTLKRWEREEAEKEFDRRNFLQDEIQDSLAPSEKSWWASGSGTSIPDGTGGMPMQNANFVLYNGMPPPGQQTELSPVATTFSGSHESKGAPTSAESIGPISHPYSGSVVSEPYHLTSPRAQHSSIASISSVREVARSPPPSIPLPPAPYSNRGQDPSHLPIILEGPPSSSSEGWTQSLATHSAPLSRSASHPYASPPTNRKSELYAEDVLLDLGSKGGVGRSLSGSRPAHPALPTQGASSLIRKASKDGGSQGQGSIGHHGSGSVSHPAMGNNVSGSGLSDGAWHYDSNPFSGGAAEPALASHLPPTEVVQRRMVPHDPRFSGAFGTGTWTDRQAAYRQTDSMVSDLMGTEDEHLGGSSPYTPRVLRVTNE</sequence>
<keyword evidence="4" id="KW-1185">Reference proteome</keyword>
<keyword evidence="2" id="KW-1133">Transmembrane helix</keyword>
<feature type="region of interest" description="Disordered" evidence="1">
    <location>
        <begin position="226"/>
        <end position="263"/>
    </location>
</feature>
<name>A0A0C3B876_SERVB</name>
<dbReference type="AlphaFoldDB" id="A0A0C3B876"/>
<keyword evidence="2" id="KW-0812">Transmembrane</keyword>
<reference evidence="3 4" key="1">
    <citation type="submission" date="2014-04" db="EMBL/GenBank/DDBJ databases">
        <authorList>
            <consortium name="DOE Joint Genome Institute"/>
            <person name="Kuo A."/>
            <person name="Zuccaro A."/>
            <person name="Kohler A."/>
            <person name="Nagy L.G."/>
            <person name="Floudas D."/>
            <person name="Copeland A."/>
            <person name="Barry K.W."/>
            <person name="Cichocki N."/>
            <person name="Veneault-Fourrey C."/>
            <person name="LaButti K."/>
            <person name="Lindquist E.A."/>
            <person name="Lipzen A."/>
            <person name="Lundell T."/>
            <person name="Morin E."/>
            <person name="Murat C."/>
            <person name="Sun H."/>
            <person name="Tunlid A."/>
            <person name="Henrissat B."/>
            <person name="Grigoriev I.V."/>
            <person name="Hibbett D.S."/>
            <person name="Martin F."/>
            <person name="Nordberg H.P."/>
            <person name="Cantor M.N."/>
            <person name="Hua S.X."/>
        </authorList>
    </citation>
    <scope>NUCLEOTIDE SEQUENCE [LARGE SCALE GENOMIC DNA]</scope>
    <source>
        <strain evidence="3 4">MAFF 305830</strain>
    </source>
</reference>
<feature type="compositionally biased region" description="Polar residues" evidence="1">
    <location>
        <begin position="325"/>
        <end position="347"/>
    </location>
</feature>
<feature type="compositionally biased region" description="Pro residues" evidence="1">
    <location>
        <begin position="295"/>
        <end position="306"/>
    </location>
</feature>
<feature type="region of interest" description="Disordered" evidence="1">
    <location>
        <begin position="377"/>
        <end position="434"/>
    </location>
</feature>